<proteinExistence type="predicted"/>
<dbReference type="EMBL" id="BBYR01000014">
    <property type="protein sequence ID" value="GAP35184.1"/>
    <property type="molecule type" value="Genomic_DNA"/>
</dbReference>
<comment type="caution">
    <text evidence="1">The sequence shown here is derived from an EMBL/GenBank/DDBJ whole genome shotgun (WGS) entry which is preliminary data.</text>
</comment>
<dbReference type="AlphaFoldDB" id="A0A0K8NY27"/>
<gene>
    <name evidence="1" type="ORF">ISF6_0755</name>
</gene>
<evidence type="ECO:0008006" key="3">
    <source>
        <dbReference type="Google" id="ProtNLM"/>
    </source>
</evidence>
<reference evidence="2" key="1">
    <citation type="submission" date="2015-07" db="EMBL/GenBank/DDBJ databases">
        <title>Discovery of a poly(ethylene terephthalate assimilation.</title>
        <authorList>
            <person name="Yoshida S."/>
            <person name="Hiraga K."/>
            <person name="Takehana T."/>
            <person name="Taniguchi I."/>
            <person name="Yamaji H."/>
            <person name="Maeda Y."/>
            <person name="Toyohara K."/>
            <person name="Miyamoto K."/>
            <person name="Kimura Y."/>
            <person name="Oda K."/>
        </authorList>
    </citation>
    <scope>NUCLEOTIDE SEQUENCE [LARGE SCALE GENOMIC DNA]</scope>
    <source>
        <strain evidence="2">NBRC 110686 / TISTR 2288 / 201-F6</strain>
    </source>
</reference>
<protein>
    <recommendedName>
        <fullName evidence="3">Mobile element protein</fullName>
    </recommendedName>
</protein>
<evidence type="ECO:0000313" key="2">
    <source>
        <dbReference type="Proteomes" id="UP000037660"/>
    </source>
</evidence>
<reference evidence="1 2" key="2">
    <citation type="journal article" date="2016" name="Science">
        <title>A bacterium that degrades and assimilates poly(ethylene terephthalate).</title>
        <authorList>
            <person name="Yoshida S."/>
            <person name="Hiraga K."/>
            <person name="Takehana T."/>
            <person name="Taniguchi I."/>
            <person name="Yamaji H."/>
            <person name="Maeda Y."/>
            <person name="Toyohara K."/>
            <person name="Miyamoto K."/>
            <person name="Kimura Y."/>
            <person name="Oda K."/>
        </authorList>
    </citation>
    <scope>NUCLEOTIDE SEQUENCE [LARGE SCALE GENOMIC DNA]</scope>
    <source>
        <strain evidence="2">NBRC 110686 / TISTR 2288 / 201-F6</strain>
    </source>
</reference>
<keyword evidence="2" id="KW-1185">Reference proteome</keyword>
<organism evidence="1 2">
    <name type="scientific">Piscinibacter sakaiensis</name>
    <name type="common">Ideonella sakaiensis</name>
    <dbReference type="NCBI Taxonomy" id="1547922"/>
    <lineage>
        <taxon>Bacteria</taxon>
        <taxon>Pseudomonadati</taxon>
        <taxon>Pseudomonadota</taxon>
        <taxon>Betaproteobacteria</taxon>
        <taxon>Burkholderiales</taxon>
        <taxon>Sphaerotilaceae</taxon>
        <taxon>Piscinibacter</taxon>
    </lineage>
</organism>
<name>A0A0K8NY27_PISS1</name>
<dbReference type="Proteomes" id="UP000037660">
    <property type="component" value="Unassembled WGS sequence"/>
</dbReference>
<sequence length="57" mass="6142">MSPEAALADLRRIQRHTVSIDKGAPIHGVSTVQPRQAETLAALNVKKPTIDAQLTLL</sequence>
<evidence type="ECO:0000313" key="1">
    <source>
        <dbReference type="EMBL" id="GAP35184.1"/>
    </source>
</evidence>
<accession>A0A0K8NY27</accession>